<dbReference type="EMBL" id="JACRST010000009">
    <property type="protein sequence ID" value="MBC8546736.1"/>
    <property type="molecule type" value="Genomic_DNA"/>
</dbReference>
<dbReference type="AlphaFoldDB" id="A0A926DXR2"/>
<feature type="transmembrane region" description="Helical" evidence="1">
    <location>
        <begin position="107"/>
        <end position="132"/>
    </location>
</feature>
<gene>
    <name evidence="2" type="ORF">H8711_07285</name>
</gene>
<organism evidence="2 3">
    <name type="scientific">Ligaoa zhengdingensis</name>
    <dbReference type="NCBI Taxonomy" id="2763658"/>
    <lineage>
        <taxon>Bacteria</taxon>
        <taxon>Bacillati</taxon>
        <taxon>Bacillota</taxon>
        <taxon>Clostridia</taxon>
        <taxon>Eubacteriales</taxon>
        <taxon>Oscillospiraceae</taxon>
        <taxon>Ligaoa</taxon>
    </lineage>
</organism>
<evidence type="ECO:0000256" key="1">
    <source>
        <dbReference type="SAM" id="Phobius"/>
    </source>
</evidence>
<keyword evidence="1" id="KW-0812">Transmembrane</keyword>
<evidence type="ECO:0000313" key="2">
    <source>
        <dbReference type="EMBL" id="MBC8546736.1"/>
    </source>
</evidence>
<reference evidence="2" key="1">
    <citation type="submission" date="2020-08" db="EMBL/GenBank/DDBJ databases">
        <title>Genome public.</title>
        <authorList>
            <person name="Liu C."/>
            <person name="Sun Q."/>
        </authorList>
    </citation>
    <scope>NUCLEOTIDE SEQUENCE</scope>
    <source>
        <strain evidence="2">NSJ-31</strain>
    </source>
</reference>
<name>A0A926DXR2_9FIRM</name>
<keyword evidence="1" id="KW-0472">Membrane</keyword>
<dbReference type="RefSeq" id="WP_249282814.1">
    <property type="nucleotide sequence ID" value="NZ_JACRST010000009.1"/>
</dbReference>
<proteinExistence type="predicted"/>
<sequence length="142" mass="14962">MKKLIGTSFGYAVAALAGGVFYREFTKLSGFSGQTSLGVVHTHLFVLGMVFFLLLALLNDRLDLWGNRRFRLGFPLYNAGMIVAVGSLVARGVVQVLGLALSRAADASLSGVAGLGHILLGAGMVLFFVAMLQQASVRSAAK</sequence>
<feature type="transmembrane region" description="Helical" evidence="1">
    <location>
        <begin position="41"/>
        <end position="58"/>
    </location>
</feature>
<keyword evidence="3" id="KW-1185">Reference proteome</keyword>
<evidence type="ECO:0000313" key="3">
    <source>
        <dbReference type="Proteomes" id="UP000653127"/>
    </source>
</evidence>
<dbReference type="InterPro" id="IPR021299">
    <property type="entry name" value="DUF2871"/>
</dbReference>
<protein>
    <submittedName>
        <fullName evidence="2">DUF2871 domain-containing protein</fullName>
    </submittedName>
</protein>
<accession>A0A926DXR2</accession>
<dbReference type="Proteomes" id="UP000653127">
    <property type="component" value="Unassembled WGS sequence"/>
</dbReference>
<dbReference type="Pfam" id="PF11070">
    <property type="entry name" value="DUF2871"/>
    <property type="match status" value="1"/>
</dbReference>
<keyword evidence="1" id="KW-1133">Transmembrane helix</keyword>
<feature type="transmembrane region" description="Helical" evidence="1">
    <location>
        <begin position="79"/>
        <end position="101"/>
    </location>
</feature>
<comment type="caution">
    <text evidence="2">The sequence shown here is derived from an EMBL/GenBank/DDBJ whole genome shotgun (WGS) entry which is preliminary data.</text>
</comment>